<dbReference type="GO" id="GO:0004806">
    <property type="term" value="F:triacylglycerol lipase activity"/>
    <property type="evidence" value="ECO:0007669"/>
    <property type="project" value="InterPro"/>
</dbReference>
<feature type="chain" id="PRO_5038906026" evidence="1">
    <location>
        <begin position="21"/>
        <end position="374"/>
    </location>
</feature>
<organism evidence="2 3">
    <name type="scientific">Nocardia tenerifensis</name>
    <dbReference type="NCBI Taxonomy" id="228006"/>
    <lineage>
        <taxon>Bacteria</taxon>
        <taxon>Bacillati</taxon>
        <taxon>Actinomycetota</taxon>
        <taxon>Actinomycetes</taxon>
        <taxon>Mycobacteriales</taxon>
        <taxon>Nocardiaceae</taxon>
        <taxon>Nocardia</taxon>
    </lineage>
</organism>
<dbReference type="InterPro" id="IPR029058">
    <property type="entry name" value="AB_hydrolase_fold"/>
</dbReference>
<comment type="caution">
    <text evidence="2">The sequence shown here is derived from an EMBL/GenBank/DDBJ whole genome shotgun (WGS) entry which is preliminary data.</text>
</comment>
<name>A0A318KJ09_9NOCA</name>
<dbReference type="AlphaFoldDB" id="A0A318KJ09"/>
<dbReference type="Pfam" id="PF03583">
    <property type="entry name" value="LIP"/>
    <property type="match status" value="1"/>
</dbReference>
<dbReference type="Gene3D" id="3.40.50.1820">
    <property type="entry name" value="alpha/beta hydrolase"/>
    <property type="match status" value="1"/>
</dbReference>
<dbReference type="GO" id="GO:0016042">
    <property type="term" value="P:lipid catabolic process"/>
    <property type="evidence" value="ECO:0007669"/>
    <property type="project" value="InterPro"/>
</dbReference>
<gene>
    <name evidence="2" type="ORF">DFR70_109138</name>
</gene>
<evidence type="ECO:0000313" key="3">
    <source>
        <dbReference type="Proteomes" id="UP000247569"/>
    </source>
</evidence>
<dbReference type="PANTHER" id="PTHR34853:SF1">
    <property type="entry name" value="LIPASE 5"/>
    <property type="match status" value="1"/>
</dbReference>
<dbReference type="Proteomes" id="UP000247569">
    <property type="component" value="Unassembled WGS sequence"/>
</dbReference>
<accession>A0A318KJ09</accession>
<dbReference type="PIRSF" id="PIRSF029171">
    <property type="entry name" value="Esterase_LipA"/>
    <property type="match status" value="1"/>
</dbReference>
<dbReference type="PANTHER" id="PTHR34853">
    <property type="match status" value="1"/>
</dbReference>
<protein>
    <submittedName>
        <fullName evidence="2">Secretory lipase</fullName>
    </submittedName>
</protein>
<dbReference type="EMBL" id="QJKF01000009">
    <property type="protein sequence ID" value="PXX60947.1"/>
    <property type="molecule type" value="Genomic_DNA"/>
</dbReference>
<proteinExistence type="predicted"/>
<evidence type="ECO:0000256" key="1">
    <source>
        <dbReference type="SAM" id="SignalP"/>
    </source>
</evidence>
<dbReference type="SUPFAM" id="SSF53474">
    <property type="entry name" value="alpha/beta-Hydrolases"/>
    <property type="match status" value="1"/>
</dbReference>
<sequence>MLGTLRLLLAVVFVASTVTAGVAAAGPDERSGDLVAVDGLPPEWDAGAGRVLTYRTEDAHGRPALARGLLLVPDGPAPAGGWPIISWDHGASGLGKACGLTSSVTAPVDLPYLRRLTGLGYGVVATDYLGLSAVSDRVHPYLNTRTEATATIDIVRAARQADDELSADWAVFGVSQGGHAALSTGSLAASYAPELSFHGTAALAPGSQIDRLIGLAGPYVPNGPLLDDFAVLAAAMLAGMRGDPAGFDLEPYLSADGRQVLQAISTECQPGWARALGGRPMGALLSRSLHDAEFARAAAEYAGLPAAGYDRPIFVAQGLLDTSVPLPMTLALLHDFDRAGTRYEFRTFAADHQGIMRDGFDAGVRFLQRILPAG</sequence>
<keyword evidence="3" id="KW-1185">Reference proteome</keyword>
<evidence type="ECO:0000313" key="2">
    <source>
        <dbReference type="EMBL" id="PXX60947.1"/>
    </source>
</evidence>
<feature type="signal peptide" evidence="1">
    <location>
        <begin position="1"/>
        <end position="20"/>
    </location>
</feature>
<dbReference type="InterPro" id="IPR005152">
    <property type="entry name" value="Lipase_secreted"/>
</dbReference>
<keyword evidence="1" id="KW-0732">Signal</keyword>
<reference evidence="2 3" key="1">
    <citation type="submission" date="2018-05" db="EMBL/GenBank/DDBJ databases">
        <title>Genomic Encyclopedia of Type Strains, Phase IV (KMG-IV): sequencing the most valuable type-strain genomes for metagenomic binning, comparative biology and taxonomic classification.</title>
        <authorList>
            <person name="Goeker M."/>
        </authorList>
    </citation>
    <scope>NUCLEOTIDE SEQUENCE [LARGE SCALE GENOMIC DNA]</scope>
    <source>
        <strain evidence="2 3">DSM 44704</strain>
    </source>
</reference>